<keyword evidence="3" id="KW-1185">Reference proteome</keyword>
<evidence type="ECO:0000313" key="3">
    <source>
        <dbReference type="Proteomes" id="UP001059380"/>
    </source>
</evidence>
<organism evidence="2 3">
    <name type="scientific">Occallatibacter riparius</name>
    <dbReference type="NCBI Taxonomy" id="1002689"/>
    <lineage>
        <taxon>Bacteria</taxon>
        <taxon>Pseudomonadati</taxon>
        <taxon>Acidobacteriota</taxon>
        <taxon>Terriglobia</taxon>
        <taxon>Terriglobales</taxon>
        <taxon>Acidobacteriaceae</taxon>
        <taxon>Occallatibacter</taxon>
    </lineage>
</organism>
<protein>
    <submittedName>
        <fullName evidence="2">DUF5818 domain-containing protein</fullName>
    </submittedName>
</protein>
<evidence type="ECO:0000256" key="1">
    <source>
        <dbReference type="SAM" id="MobiDB-lite"/>
    </source>
</evidence>
<gene>
    <name evidence="2" type="ORF">MOP44_27550</name>
</gene>
<dbReference type="AlphaFoldDB" id="A0A9J7BP34"/>
<dbReference type="InterPro" id="IPR043856">
    <property type="entry name" value="DUF5818"/>
</dbReference>
<accession>A0A9J7BP34</accession>
<dbReference type="RefSeq" id="WP_260793794.1">
    <property type="nucleotide sequence ID" value="NZ_CP093313.1"/>
</dbReference>
<proteinExistence type="predicted"/>
<name>A0A9J7BP34_9BACT</name>
<reference evidence="2" key="1">
    <citation type="submission" date="2021-04" db="EMBL/GenBank/DDBJ databases">
        <title>Phylogenetic analysis of Acidobacteriaceae.</title>
        <authorList>
            <person name="Qiu L."/>
            <person name="Zhang Q."/>
        </authorList>
    </citation>
    <scope>NUCLEOTIDE SEQUENCE</scope>
    <source>
        <strain evidence="2">DSM 25168</strain>
    </source>
</reference>
<feature type="region of interest" description="Disordered" evidence="1">
    <location>
        <begin position="29"/>
        <end position="53"/>
    </location>
</feature>
<dbReference type="EMBL" id="CP093313">
    <property type="protein sequence ID" value="UWZ84289.1"/>
    <property type="molecule type" value="Genomic_DNA"/>
</dbReference>
<dbReference type="Proteomes" id="UP001059380">
    <property type="component" value="Chromosome"/>
</dbReference>
<evidence type="ECO:0000313" key="2">
    <source>
        <dbReference type="EMBL" id="UWZ84289.1"/>
    </source>
</evidence>
<dbReference type="Pfam" id="PF19135">
    <property type="entry name" value="DUF5818"/>
    <property type="match status" value="1"/>
</dbReference>
<sequence length="151" mass="15774">MKSGIKRSLFVGISMALVALTVRRYNRDSEINAGPDGPSGGSGGNDKIDHSSVTGPVLADQPVPIAIRRPAMVAPTVTFSGTVVRSGPRFALRETAGVLYPLDSAGRAWPFEGEDVRVTGKLDLDTRLLYVDAIEPVDGILGGSSLPISAA</sequence>
<dbReference type="KEGG" id="orp:MOP44_27550"/>